<feature type="transmembrane region" description="Helical" evidence="1">
    <location>
        <begin position="119"/>
        <end position="141"/>
    </location>
</feature>
<dbReference type="Proteomes" id="UP000198860">
    <property type="component" value="Unassembled WGS sequence"/>
</dbReference>
<dbReference type="RefSeq" id="WP_089651187.1">
    <property type="nucleotide sequence ID" value="NZ_FNIZ01000003.1"/>
</dbReference>
<keyword evidence="1" id="KW-1133">Transmembrane helix</keyword>
<accession>A0A1H0H546</accession>
<gene>
    <name evidence="3" type="ORF">SAMN05421677_10355</name>
</gene>
<feature type="transmembrane region" description="Helical" evidence="1">
    <location>
        <begin position="9"/>
        <end position="27"/>
    </location>
</feature>
<protein>
    <submittedName>
        <fullName evidence="3">Putative tricarboxylic transport membrane protein</fullName>
    </submittedName>
</protein>
<dbReference type="OrthoDB" id="2426743at2"/>
<dbReference type="EMBL" id="FNIZ01000003">
    <property type="protein sequence ID" value="SDO14259.1"/>
    <property type="molecule type" value="Genomic_DNA"/>
</dbReference>
<evidence type="ECO:0000313" key="4">
    <source>
        <dbReference type="Proteomes" id="UP000198860"/>
    </source>
</evidence>
<evidence type="ECO:0000256" key="1">
    <source>
        <dbReference type="SAM" id="Phobius"/>
    </source>
</evidence>
<proteinExistence type="predicted"/>
<name>A0A1H0H546_HALAD</name>
<feature type="domain" description="DUF1468" evidence="2">
    <location>
        <begin position="10"/>
        <end position="146"/>
    </location>
</feature>
<dbReference type="STRING" id="240303.SAMN05421677_10355"/>
<evidence type="ECO:0000259" key="2">
    <source>
        <dbReference type="Pfam" id="PF07331"/>
    </source>
</evidence>
<sequence>MLKTLNQKVSIFLILFAAGYLYLSYNLKEYPYVPVDSDFVPKILGFLLIILAIFLFFDKSSETEEEKEKRQVPKKEMLVLLAVGGMIFLYIFLLEIIGFVLSSMLFIFACSWFLGYRKLVTTILVAVLFPLIMYLSFNYLLQIRLPQGLLPF</sequence>
<keyword evidence="4" id="KW-1185">Reference proteome</keyword>
<keyword evidence="1" id="KW-0472">Membrane</keyword>
<keyword evidence="1" id="KW-0812">Transmembrane</keyword>
<organism evidence="3 4">
    <name type="scientific">Halobacillus aidingensis</name>
    <dbReference type="NCBI Taxonomy" id="240303"/>
    <lineage>
        <taxon>Bacteria</taxon>
        <taxon>Bacillati</taxon>
        <taxon>Bacillota</taxon>
        <taxon>Bacilli</taxon>
        <taxon>Bacillales</taxon>
        <taxon>Bacillaceae</taxon>
        <taxon>Halobacillus</taxon>
    </lineage>
</organism>
<evidence type="ECO:0000313" key="3">
    <source>
        <dbReference type="EMBL" id="SDO14259.1"/>
    </source>
</evidence>
<dbReference type="AlphaFoldDB" id="A0A1H0H546"/>
<feature type="transmembrane region" description="Helical" evidence="1">
    <location>
        <begin position="78"/>
        <end position="107"/>
    </location>
</feature>
<feature type="transmembrane region" description="Helical" evidence="1">
    <location>
        <begin position="39"/>
        <end position="57"/>
    </location>
</feature>
<dbReference type="InterPro" id="IPR009936">
    <property type="entry name" value="DUF1468"/>
</dbReference>
<reference evidence="4" key="1">
    <citation type="submission" date="2016-10" db="EMBL/GenBank/DDBJ databases">
        <authorList>
            <person name="Varghese N."/>
            <person name="Submissions S."/>
        </authorList>
    </citation>
    <scope>NUCLEOTIDE SEQUENCE [LARGE SCALE GENOMIC DNA]</scope>
    <source>
        <strain evidence="4">CGMCC 1.3703</strain>
    </source>
</reference>
<dbReference type="Pfam" id="PF07331">
    <property type="entry name" value="TctB"/>
    <property type="match status" value="1"/>
</dbReference>